<keyword evidence="2" id="KW-0067">ATP-binding</keyword>
<dbReference type="Gene3D" id="3.30.70.890">
    <property type="entry name" value="GHMP kinase, C-terminal domain"/>
    <property type="match status" value="1"/>
</dbReference>
<dbReference type="InterPro" id="IPR036554">
    <property type="entry name" value="GHMP_kinase_C_sf"/>
</dbReference>
<evidence type="ECO:0000259" key="3">
    <source>
        <dbReference type="Pfam" id="PF08544"/>
    </source>
</evidence>
<dbReference type="Proteomes" id="UP000230423">
    <property type="component" value="Unassembled WGS sequence"/>
</dbReference>
<evidence type="ECO:0000256" key="1">
    <source>
        <dbReference type="ARBA" id="ARBA00022741"/>
    </source>
</evidence>
<dbReference type="AlphaFoldDB" id="A0A2G9UHW9"/>
<dbReference type="GO" id="GO:0006012">
    <property type="term" value="P:galactose metabolic process"/>
    <property type="evidence" value="ECO:0007669"/>
    <property type="project" value="TreeGrafter"/>
</dbReference>
<evidence type="ECO:0000256" key="2">
    <source>
        <dbReference type="ARBA" id="ARBA00022840"/>
    </source>
</evidence>
<keyword evidence="1" id="KW-0547">Nucleotide-binding</keyword>
<dbReference type="GO" id="GO:0005829">
    <property type="term" value="C:cytosol"/>
    <property type="evidence" value="ECO:0007669"/>
    <property type="project" value="TreeGrafter"/>
</dbReference>
<dbReference type="PANTHER" id="PTHR10457:SF7">
    <property type="entry name" value="GALACTOKINASE-RELATED"/>
    <property type="match status" value="1"/>
</dbReference>
<keyword evidence="5" id="KW-1185">Reference proteome</keyword>
<keyword evidence="4" id="KW-0418">Kinase</keyword>
<feature type="domain" description="GHMP kinase C-terminal" evidence="3">
    <location>
        <begin position="13"/>
        <end position="81"/>
    </location>
</feature>
<dbReference type="OrthoDB" id="187738at2759"/>
<dbReference type="GO" id="GO:0004335">
    <property type="term" value="F:galactokinase activity"/>
    <property type="evidence" value="ECO:0007669"/>
    <property type="project" value="TreeGrafter"/>
</dbReference>
<dbReference type="EMBL" id="KZ346784">
    <property type="protein sequence ID" value="PIO69090.1"/>
    <property type="molecule type" value="Genomic_DNA"/>
</dbReference>
<dbReference type="InterPro" id="IPR013750">
    <property type="entry name" value="GHMP_kinase_C_dom"/>
</dbReference>
<name>A0A2G9UHW9_TELCI</name>
<organism evidence="4 5">
    <name type="scientific">Teladorsagia circumcincta</name>
    <name type="common">Brown stomach worm</name>
    <name type="synonym">Ostertagia circumcincta</name>
    <dbReference type="NCBI Taxonomy" id="45464"/>
    <lineage>
        <taxon>Eukaryota</taxon>
        <taxon>Metazoa</taxon>
        <taxon>Ecdysozoa</taxon>
        <taxon>Nematoda</taxon>
        <taxon>Chromadorea</taxon>
        <taxon>Rhabditida</taxon>
        <taxon>Rhabditina</taxon>
        <taxon>Rhabditomorpha</taxon>
        <taxon>Strongyloidea</taxon>
        <taxon>Trichostrongylidae</taxon>
        <taxon>Teladorsagia</taxon>
    </lineage>
</organism>
<sequence>MFSEADRVNKFEQACKNNDILEMGRLMTASHESCSKDYECSCASMDNLVDECLSAGALGARLTGAGWGGCAVALIDNTNRIDLGKKVLFNTEPSAGIRASFL</sequence>
<evidence type="ECO:0000313" key="4">
    <source>
        <dbReference type="EMBL" id="PIO69090.1"/>
    </source>
</evidence>
<accession>A0A2G9UHW9</accession>
<gene>
    <name evidence="4" type="ORF">TELCIR_09104</name>
</gene>
<dbReference type="Pfam" id="PF08544">
    <property type="entry name" value="GHMP_kinases_C"/>
    <property type="match status" value="1"/>
</dbReference>
<keyword evidence="4" id="KW-0808">Transferase</keyword>
<evidence type="ECO:0000313" key="5">
    <source>
        <dbReference type="Proteomes" id="UP000230423"/>
    </source>
</evidence>
<dbReference type="PANTHER" id="PTHR10457">
    <property type="entry name" value="MEVALONATE KINASE/GALACTOKINASE"/>
    <property type="match status" value="1"/>
</dbReference>
<proteinExistence type="predicted"/>
<reference evidence="4 5" key="1">
    <citation type="submission" date="2015-09" db="EMBL/GenBank/DDBJ databases">
        <title>Draft genome of the parasitic nematode Teladorsagia circumcincta isolate WARC Sus (inbred).</title>
        <authorList>
            <person name="Mitreva M."/>
        </authorList>
    </citation>
    <scope>NUCLEOTIDE SEQUENCE [LARGE SCALE GENOMIC DNA]</scope>
    <source>
        <strain evidence="4 5">S</strain>
    </source>
</reference>
<protein>
    <submittedName>
        <fullName evidence="4">GHMP kinase protein</fullName>
    </submittedName>
</protein>
<dbReference type="SUPFAM" id="SSF55060">
    <property type="entry name" value="GHMP Kinase, C-terminal domain"/>
    <property type="match status" value="1"/>
</dbReference>
<dbReference type="GO" id="GO:0005524">
    <property type="term" value="F:ATP binding"/>
    <property type="evidence" value="ECO:0007669"/>
    <property type="project" value="UniProtKB-KW"/>
</dbReference>